<reference evidence="2" key="1">
    <citation type="journal article" date="2013" name="Proc. Natl. Acad. Sci. U.S.A.">
        <title>Genome structure and metabolic features in the red seaweed Chondrus crispus shed light on evolution of the Archaeplastida.</title>
        <authorList>
            <person name="Collen J."/>
            <person name="Porcel B."/>
            <person name="Carre W."/>
            <person name="Ball S.G."/>
            <person name="Chaparro C."/>
            <person name="Tonon T."/>
            <person name="Barbeyron T."/>
            <person name="Michel G."/>
            <person name="Noel B."/>
            <person name="Valentin K."/>
            <person name="Elias M."/>
            <person name="Artiguenave F."/>
            <person name="Arun A."/>
            <person name="Aury J.M."/>
            <person name="Barbosa-Neto J.F."/>
            <person name="Bothwell J.H."/>
            <person name="Bouget F.Y."/>
            <person name="Brillet L."/>
            <person name="Cabello-Hurtado F."/>
            <person name="Capella-Gutierrez S."/>
            <person name="Charrier B."/>
            <person name="Cladiere L."/>
            <person name="Cock J.M."/>
            <person name="Coelho S.M."/>
            <person name="Colleoni C."/>
            <person name="Czjzek M."/>
            <person name="Da Silva C."/>
            <person name="Delage L."/>
            <person name="Denoeud F."/>
            <person name="Deschamps P."/>
            <person name="Dittami S.M."/>
            <person name="Gabaldon T."/>
            <person name="Gachon C.M."/>
            <person name="Groisillier A."/>
            <person name="Herve C."/>
            <person name="Jabbari K."/>
            <person name="Katinka M."/>
            <person name="Kloareg B."/>
            <person name="Kowalczyk N."/>
            <person name="Labadie K."/>
            <person name="Leblanc C."/>
            <person name="Lopez P.J."/>
            <person name="McLachlan D.H."/>
            <person name="Meslet-Cladiere L."/>
            <person name="Moustafa A."/>
            <person name="Nehr Z."/>
            <person name="Nyvall Collen P."/>
            <person name="Panaud O."/>
            <person name="Partensky F."/>
            <person name="Poulain J."/>
            <person name="Rensing S.A."/>
            <person name="Rousvoal S."/>
            <person name="Samson G."/>
            <person name="Symeonidi A."/>
            <person name="Weissenbach J."/>
            <person name="Zambounis A."/>
            <person name="Wincker P."/>
            <person name="Boyen C."/>
        </authorList>
    </citation>
    <scope>NUCLEOTIDE SEQUENCE [LARGE SCALE GENOMIC DNA]</scope>
    <source>
        <strain evidence="2">cv. Stackhouse</strain>
    </source>
</reference>
<organism evidence="1 2">
    <name type="scientific">Chondrus crispus</name>
    <name type="common">Carrageen Irish moss</name>
    <name type="synonym">Polymorpha crispa</name>
    <dbReference type="NCBI Taxonomy" id="2769"/>
    <lineage>
        <taxon>Eukaryota</taxon>
        <taxon>Rhodophyta</taxon>
        <taxon>Florideophyceae</taxon>
        <taxon>Rhodymeniophycidae</taxon>
        <taxon>Gigartinales</taxon>
        <taxon>Gigartinaceae</taxon>
        <taxon>Chondrus</taxon>
    </lineage>
</organism>
<accession>R7Q8D6</accession>
<dbReference type="GeneID" id="17321583"/>
<sequence length="140" mass="15826">MQSKVVWSIEILQSVYEPFRCLAIDDALPSLFVFKTQVSDQDRRRTSYRDASGEGLECCNYFLNASIRAKNLSVLFCLREGSHCNDAVLDDDIIRRETSPGVEELVHTPPLANQGRKVLFFTQCSQGEQTAALHRSLTLK</sequence>
<dbReference type="Proteomes" id="UP000012073">
    <property type="component" value="Unassembled WGS sequence"/>
</dbReference>
<protein>
    <submittedName>
        <fullName evidence="1">Uncharacterized protein</fullName>
    </submittedName>
</protein>
<keyword evidence="2" id="KW-1185">Reference proteome</keyword>
<dbReference type="KEGG" id="ccp:CHC_T00002721001"/>
<dbReference type="AlphaFoldDB" id="R7Q8D6"/>
<dbReference type="Gramene" id="CDF34048">
    <property type="protein sequence ID" value="CDF34048"/>
    <property type="gene ID" value="CHC_T00002721001"/>
</dbReference>
<dbReference type="RefSeq" id="XP_005713867.1">
    <property type="nucleotide sequence ID" value="XM_005713810.1"/>
</dbReference>
<evidence type="ECO:0000313" key="2">
    <source>
        <dbReference type="Proteomes" id="UP000012073"/>
    </source>
</evidence>
<dbReference type="EMBL" id="HG001670">
    <property type="protein sequence ID" value="CDF34048.1"/>
    <property type="molecule type" value="Genomic_DNA"/>
</dbReference>
<evidence type="ECO:0000313" key="1">
    <source>
        <dbReference type="EMBL" id="CDF34048.1"/>
    </source>
</evidence>
<name>R7Q8D6_CHOCR</name>
<gene>
    <name evidence="1" type="ORF">CHC_T00002721001</name>
</gene>
<proteinExistence type="predicted"/>